<dbReference type="PANTHER" id="PTHR21666">
    <property type="entry name" value="PEPTIDASE-RELATED"/>
    <property type="match status" value="1"/>
</dbReference>
<comment type="caution">
    <text evidence="4">The sequence shown here is derived from an EMBL/GenBank/DDBJ whole genome shotgun (WGS) entry which is preliminary data.</text>
</comment>
<feature type="chain" id="PRO_5030697256" evidence="2">
    <location>
        <begin position="19"/>
        <end position="333"/>
    </location>
</feature>
<keyword evidence="1 2" id="KW-0732">Signal</keyword>
<keyword evidence="4" id="KW-0378">Hydrolase</keyword>
<accession>A0A7W8G7S6</accession>
<organism evidence="4 5">
    <name type="scientific">Treponema ruminis</name>
    <dbReference type="NCBI Taxonomy" id="744515"/>
    <lineage>
        <taxon>Bacteria</taxon>
        <taxon>Pseudomonadati</taxon>
        <taxon>Spirochaetota</taxon>
        <taxon>Spirochaetia</taxon>
        <taxon>Spirochaetales</taxon>
        <taxon>Treponemataceae</taxon>
        <taxon>Treponema</taxon>
    </lineage>
</organism>
<reference evidence="4 5" key="1">
    <citation type="submission" date="2020-08" db="EMBL/GenBank/DDBJ databases">
        <title>Genomic Encyclopedia of Type Strains, Phase IV (KMG-IV): sequencing the most valuable type-strain genomes for metagenomic binning, comparative biology and taxonomic classification.</title>
        <authorList>
            <person name="Goeker M."/>
        </authorList>
    </citation>
    <scope>NUCLEOTIDE SEQUENCE [LARGE SCALE GENOMIC DNA]</scope>
    <source>
        <strain evidence="4 5">DSM 103462</strain>
    </source>
</reference>
<proteinExistence type="predicted"/>
<dbReference type="InterPro" id="IPR016047">
    <property type="entry name" value="M23ase_b-sheet_dom"/>
</dbReference>
<feature type="signal peptide" evidence="2">
    <location>
        <begin position="1"/>
        <end position="18"/>
    </location>
</feature>
<evidence type="ECO:0000313" key="5">
    <source>
        <dbReference type="Proteomes" id="UP000518887"/>
    </source>
</evidence>
<keyword evidence="5" id="KW-1185">Reference proteome</keyword>
<feature type="domain" description="M23ase beta-sheet core" evidence="3">
    <location>
        <begin position="226"/>
        <end position="320"/>
    </location>
</feature>
<sequence length="333" mass="37990">MKKFAVLFLLLLPLFAFSESKRIEYEDFTFTAFYRQNLQPGDPVFLRLEFETYKKKFIKKFKANFIEAGNLEVYRLLDEGKLEEKATAKSKFYNIEKNVEKKHVKSVLLTASPLSTWAKLGDYVAKIEFVAFERRGVVEIPFKICEKEFISETIPLNASNTKIRTNTSSERMEQIKRLNAILDTKNYDAVYETSSFAPPTPATRRTSFFGDRRVFAYSNGKSSTSLHYGIDYGVPSGSEVRSCGRGKVVMAEDRITTGWSVCIEHLPGLYSLYYHMSQLDVQLGQMVEKGELLGLSGATGLATGPHLHWEIRLNMEAINPDFMTEDFAFSVQE</sequence>
<protein>
    <submittedName>
        <fullName evidence="4">Murein DD-endopeptidase MepM/ murein hydrolase activator NlpD</fullName>
    </submittedName>
</protein>
<evidence type="ECO:0000313" key="4">
    <source>
        <dbReference type="EMBL" id="MBB5225327.1"/>
    </source>
</evidence>
<dbReference type="SUPFAM" id="SSF51261">
    <property type="entry name" value="Duplicated hybrid motif"/>
    <property type="match status" value="1"/>
</dbReference>
<dbReference type="GO" id="GO:0004222">
    <property type="term" value="F:metalloendopeptidase activity"/>
    <property type="evidence" value="ECO:0007669"/>
    <property type="project" value="TreeGrafter"/>
</dbReference>
<dbReference type="EMBL" id="JACHFQ010000002">
    <property type="protein sequence ID" value="MBB5225327.1"/>
    <property type="molecule type" value="Genomic_DNA"/>
</dbReference>
<dbReference type="Gene3D" id="2.70.70.10">
    <property type="entry name" value="Glucose Permease (Domain IIA)"/>
    <property type="match status" value="1"/>
</dbReference>
<dbReference type="InterPro" id="IPR011055">
    <property type="entry name" value="Dup_hybrid_motif"/>
</dbReference>
<dbReference type="RefSeq" id="WP_184657503.1">
    <property type="nucleotide sequence ID" value="NZ_CP031518.1"/>
</dbReference>
<dbReference type="PANTHER" id="PTHR21666:SF289">
    <property type="entry name" value="L-ALA--D-GLU ENDOPEPTIDASE"/>
    <property type="match status" value="1"/>
</dbReference>
<dbReference type="Pfam" id="PF01551">
    <property type="entry name" value="Peptidase_M23"/>
    <property type="match status" value="1"/>
</dbReference>
<evidence type="ECO:0000259" key="3">
    <source>
        <dbReference type="Pfam" id="PF01551"/>
    </source>
</evidence>
<name>A0A7W8G7S6_9SPIR</name>
<dbReference type="InterPro" id="IPR050570">
    <property type="entry name" value="Cell_wall_metabolism_enzyme"/>
</dbReference>
<evidence type="ECO:0000256" key="2">
    <source>
        <dbReference type="SAM" id="SignalP"/>
    </source>
</evidence>
<evidence type="ECO:0000256" key="1">
    <source>
        <dbReference type="ARBA" id="ARBA00022729"/>
    </source>
</evidence>
<dbReference type="Proteomes" id="UP000518887">
    <property type="component" value="Unassembled WGS sequence"/>
</dbReference>
<gene>
    <name evidence="4" type="ORF">HNP76_000671</name>
</gene>
<dbReference type="CDD" id="cd12797">
    <property type="entry name" value="M23_peptidase"/>
    <property type="match status" value="1"/>
</dbReference>
<dbReference type="AlphaFoldDB" id="A0A7W8G7S6"/>